<dbReference type="RefSeq" id="WP_000444113.1">
    <property type="nucleotide sequence ID" value="NC_008533.2"/>
</dbReference>
<sequence>MESKISILDRLYSWIYIKKLKKLGAIIEENVVICFGAKLFFNEECLIQKDTVIGRFVLIEANRITIGNNCLFFPRTLIYSKETFSLGTRGKISKDCIFRANKINIGREFWCNEAVRIGEGGWNQKSANIKIGDYQFIGPRAQINVSDSVELMGYGGLGIETMIFTHGAGHGQSATDGFYAEQNKVIIQKNVSILTRAIILPGVIVSQGTTVAANAIVTKSFPKHSLIGGVPARYIGQSNKEISVKEQKNIIVDILKEGLGTEPVIKNNSFCFEKFNENITFQYDLEKIESTDNISQRDIIIFYQGTNKCHKNYSTCIDLKSKTISGRASKASEFLRDKFRRKGIILNYKNYSPFSLNYDYLIINKIEV</sequence>
<dbReference type="PANTHER" id="PTHR43300:SF11">
    <property type="entry name" value="ACETYLTRANSFERASE RV3034C-RELATED"/>
    <property type="match status" value="1"/>
</dbReference>
<dbReference type="BioCyc" id="SPNE373153:G1G6V-1035-MONOMER"/>
<dbReference type="eggNOG" id="COG0110">
    <property type="taxonomic scope" value="Bacteria"/>
</dbReference>
<protein>
    <submittedName>
        <fullName evidence="1">Uncharacterized protein</fullName>
    </submittedName>
</protein>
<dbReference type="Proteomes" id="UP000001452">
    <property type="component" value="Chromosome"/>
</dbReference>
<reference evidence="1 2" key="1">
    <citation type="journal article" date="2007" name="J. Bacteriol.">
        <title>Genome sequence of Avery's virulent serotype 2 strain D39 of Streptococcus pneumoniae and comparison with that of unencapsulated laboratory strain R6.</title>
        <authorList>
            <person name="Lanie J.A."/>
            <person name="Ng W.L."/>
            <person name="Kazmierczak K.M."/>
            <person name="Andrzejewski T.M."/>
            <person name="Davidsen T.M."/>
            <person name="Wayne K.J."/>
            <person name="Tettelin H."/>
            <person name="Glass J.I."/>
            <person name="Winkler M.E."/>
        </authorList>
    </citation>
    <scope>NUCLEOTIDE SEQUENCE [LARGE SCALE GENOMIC DNA]</scope>
    <source>
        <strain evidence="2">D39 / NCTC 7466</strain>
    </source>
</reference>
<organism evidence="1 2">
    <name type="scientific">Streptococcus pneumoniae serotype 2 (strain D39 / NCTC 7466)</name>
    <dbReference type="NCBI Taxonomy" id="373153"/>
    <lineage>
        <taxon>Bacteria</taxon>
        <taxon>Bacillati</taxon>
        <taxon>Bacillota</taxon>
        <taxon>Bacilli</taxon>
        <taxon>Lactobacillales</taxon>
        <taxon>Streptococcaceae</taxon>
        <taxon>Streptococcus</taxon>
    </lineage>
</organism>
<dbReference type="InterPro" id="IPR011004">
    <property type="entry name" value="Trimer_LpxA-like_sf"/>
</dbReference>
<gene>
    <name evidence="1" type="ordered locus">SPD_0944</name>
</gene>
<accession>A0A0H2ZLB6</accession>
<dbReference type="EMBL" id="CP000410">
    <property type="protein sequence ID" value="ABJ53767.1"/>
    <property type="molecule type" value="Genomic_DNA"/>
</dbReference>
<evidence type="ECO:0000313" key="1">
    <source>
        <dbReference type="EMBL" id="ABJ53767.1"/>
    </source>
</evidence>
<dbReference type="HOGENOM" id="CLU_752102_0_0_9"/>
<dbReference type="PANTHER" id="PTHR43300">
    <property type="entry name" value="ACETYLTRANSFERASE"/>
    <property type="match status" value="1"/>
</dbReference>
<dbReference type="SUPFAM" id="SSF51161">
    <property type="entry name" value="Trimeric LpxA-like enzymes"/>
    <property type="match status" value="1"/>
</dbReference>
<dbReference type="AlphaFoldDB" id="A0A0H2ZLB6"/>
<dbReference type="PaxDb" id="373153-SPD_0944"/>
<name>A0A0H2ZLB6_STRP2</name>
<dbReference type="Gene3D" id="2.160.10.10">
    <property type="entry name" value="Hexapeptide repeat proteins"/>
    <property type="match status" value="2"/>
</dbReference>
<proteinExistence type="predicted"/>
<dbReference type="KEGG" id="spd:SPD_0944"/>
<evidence type="ECO:0000313" key="2">
    <source>
        <dbReference type="Proteomes" id="UP000001452"/>
    </source>
</evidence>
<keyword evidence="2" id="KW-1185">Reference proteome</keyword>
<dbReference type="InterPro" id="IPR050179">
    <property type="entry name" value="Trans_hexapeptide_repeat"/>
</dbReference>